<name>A0A8H3GEB5_9AGAM</name>
<organism evidence="1 2">
    <name type="scientific">Rhizoctonia solani</name>
    <dbReference type="NCBI Taxonomy" id="456999"/>
    <lineage>
        <taxon>Eukaryota</taxon>
        <taxon>Fungi</taxon>
        <taxon>Dikarya</taxon>
        <taxon>Basidiomycota</taxon>
        <taxon>Agaricomycotina</taxon>
        <taxon>Agaricomycetes</taxon>
        <taxon>Cantharellales</taxon>
        <taxon>Ceratobasidiaceae</taxon>
        <taxon>Rhizoctonia</taxon>
    </lineage>
</organism>
<accession>A0A8H3GEB5</accession>
<dbReference type="AlphaFoldDB" id="A0A8H3GEB5"/>
<protein>
    <submittedName>
        <fullName evidence="1">Uncharacterized protein</fullName>
    </submittedName>
</protein>
<sequence length="125" mass="13878">MPKLHLLEIQTRGSIFDPLALGNLVEAAPGIETFDCGLTVQVLVILSRASRLRTLVVNIQSWIASAFDQDYEANPTYEDCKNVVSLVAQHCGRLESFESVDGFTGGIWEVTRDNEGKYKDVVNVY</sequence>
<gene>
    <name evidence="1" type="ORF">RDB_LOCUS137058</name>
</gene>
<evidence type="ECO:0000313" key="1">
    <source>
        <dbReference type="EMBL" id="CAE6445355.1"/>
    </source>
</evidence>
<dbReference type="EMBL" id="CAJMWS010000459">
    <property type="protein sequence ID" value="CAE6445355.1"/>
    <property type="molecule type" value="Genomic_DNA"/>
</dbReference>
<comment type="caution">
    <text evidence="1">The sequence shown here is derived from an EMBL/GenBank/DDBJ whole genome shotgun (WGS) entry which is preliminary data.</text>
</comment>
<reference evidence="1" key="1">
    <citation type="submission" date="2021-01" db="EMBL/GenBank/DDBJ databases">
        <authorList>
            <person name="Kaushik A."/>
        </authorList>
    </citation>
    <scope>NUCLEOTIDE SEQUENCE</scope>
    <source>
        <strain evidence="1">AG1-1C</strain>
    </source>
</reference>
<proteinExistence type="predicted"/>
<dbReference type="Proteomes" id="UP000663846">
    <property type="component" value="Unassembled WGS sequence"/>
</dbReference>
<evidence type="ECO:0000313" key="2">
    <source>
        <dbReference type="Proteomes" id="UP000663846"/>
    </source>
</evidence>